<evidence type="ECO:0000259" key="5">
    <source>
        <dbReference type="SMART" id="SM00984"/>
    </source>
</evidence>
<dbReference type="Pfam" id="PF00984">
    <property type="entry name" value="UDPG_MGDP_dh"/>
    <property type="match status" value="1"/>
</dbReference>
<feature type="domain" description="UDP-glucose/GDP-mannose dehydrogenase C-terminal" evidence="5">
    <location>
        <begin position="323"/>
        <end position="425"/>
    </location>
</feature>
<dbReference type="InterPro" id="IPR001732">
    <property type="entry name" value="UDP-Glc/GDP-Man_DH_N"/>
</dbReference>
<dbReference type="RefSeq" id="WP_119356966.1">
    <property type="nucleotide sequence ID" value="NZ_BJXM01000020.1"/>
</dbReference>
<comment type="caution">
    <text evidence="6">The sequence shown here is derived from an EMBL/GenBank/DDBJ whole genome shotgun (WGS) entry which is preliminary data.</text>
</comment>
<dbReference type="SMART" id="SM00984">
    <property type="entry name" value="UDPG_MGDP_dh_C"/>
    <property type="match status" value="1"/>
</dbReference>
<dbReference type="GO" id="GO:0051287">
    <property type="term" value="F:NAD binding"/>
    <property type="evidence" value="ECO:0007669"/>
    <property type="project" value="InterPro"/>
</dbReference>
<protein>
    <submittedName>
        <fullName evidence="6">UDP-glucose 6-dehydrogenase TuaD</fullName>
        <ecNumber evidence="6">1.1.1.22</ecNumber>
    </submittedName>
</protein>
<proteinExistence type="inferred from homology"/>
<dbReference type="Pfam" id="PF03720">
    <property type="entry name" value="UDPG_MGDP_dh_C"/>
    <property type="match status" value="1"/>
</dbReference>
<dbReference type="SUPFAM" id="SSF52413">
    <property type="entry name" value="UDP-glucose/GDP-mannose dehydrogenase C-terminal domain"/>
    <property type="match status" value="1"/>
</dbReference>
<keyword evidence="2 6" id="KW-0560">Oxidoreductase</keyword>
<evidence type="ECO:0000313" key="6">
    <source>
        <dbReference type="EMBL" id="RIH92564.1"/>
    </source>
</evidence>
<dbReference type="EC" id="1.1.1.22" evidence="6"/>
<evidence type="ECO:0000256" key="3">
    <source>
        <dbReference type="ARBA" id="ARBA00023027"/>
    </source>
</evidence>
<evidence type="ECO:0000313" key="7">
    <source>
        <dbReference type="Proteomes" id="UP000266178"/>
    </source>
</evidence>
<comment type="similarity">
    <text evidence="1 4">Belongs to the UDP-glucose/GDP-mannose dehydrogenase family.</text>
</comment>
<dbReference type="AlphaFoldDB" id="A0A399F7B5"/>
<evidence type="ECO:0000256" key="2">
    <source>
        <dbReference type="ARBA" id="ARBA00023002"/>
    </source>
</evidence>
<name>A0A399F7B5_9DEIN</name>
<dbReference type="OrthoDB" id="9803238at2"/>
<dbReference type="Gene3D" id="3.40.50.720">
    <property type="entry name" value="NAD(P)-binding Rossmann-like Domain"/>
    <property type="match status" value="2"/>
</dbReference>
<dbReference type="InterPro" id="IPR008927">
    <property type="entry name" value="6-PGluconate_DH-like_C_sf"/>
</dbReference>
<accession>A0A399F7B5</accession>
<dbReference type="InterPro" id="IPR036291">
    <property type="entry name" value="NAD(P)-bd_dom_sf"/>
</dbReference>
<dbReference type="GO" id="GO:0016628">
    <property type="term" value="F:oxidoreductase activity, acting on the CH-CH group of donors, NAD or NADP as acceptor"/>
    <property type="evidence" value="ECO:0007669"/>
    <property type="project" value="InterPro"/>
</dbReference>
<evidence type="ECO:0000256" key="4">
    <source>
        <dbReference type="PIRNR" id="PIRNR000124"/>
    </source>
</evidence>
<dbReference type="SUPFAM" id="SSF48179">
    <property type="entry name" value="6-phosphogluconate dehydrogenase C-terminal domain-like"/>
    <property type="match status" value="1"/>
</dbReference>
<dbReference type="GO" id="GO:0000271">
    <property type="term" value="P:polysaccharide biosynthetic process"/>
    <property type="evidence" value="ECO:0007669"/>
    <property type="project" value="InterPro"/>
</dbReference>
<dbReference type="PANTHER" id="PTHR43491">
    <property type="entry name" value="UDP-N-ACETYL-D-MANNOSAMINE DEHYDROGENASE"/>
    <property type="match status" value="1"/>
</dbReference>
<evidence type="ECO:0000256" key="1">
    <source>
        <dbReference type="ARBA" id="ARBA00006601"/>
    </source>
</evidence>
<gene>
    <name evidence="6" type="primary">tuaD</name>
    <name evidence="6" type="ORF">Mgrana_01464</name>
</gene>
<dbReference type="SUPFAM" id="SSF51735">
    <property type="entry name" value="NAD(P)-binding Rossmann-fold domains"/>
    <property type="match status" value="1"/>
</dbReference>
<dbReference type="InterPro" id="IPR017476">
    <property type="entry name" value="UDP-Glc/GDP-Man"/>
</dbReference>
<dbReference type="InterPro" id="IPR036220">
    <property type="entry name" value="UDP-Glc/GDP-Man_DH_C_sf"/>
</dbReference>
<organism evidence="6 7">
    <name type="scientific">Meiothermus granaticius NBRC 107808</name>
    <dbReference type="NCBI Taxonomy" id="1227551"/>
    <lineage>
        <taxon>Bacteria</taxon>
        <taxon>Thermotogati</taxon>
        <taxon>Deinococcota</taxon>
        <taxon>Deinococci</taxon>
        <taxon>Thermales</taxon>
        <taxon>Thermaceae</taxon>
        <taxon>Meiothermus</taxon>
    </lineage>
</organism>
<dbReference type="InterPro" id="IPR014026">
    <property type="entry name" value="UDP-Glc/GDP-Man_DH_dimer"/>
</dbReference>
<dbReference type="PANTHER" id="PTHR43491:SF2">
    <property type="entry name" value="UDP-N-ACETYL-D-MANNOSAMINE DEHYDROGENASE"/>
    <property type="match status" value="1"/>
</dbReference>
<dbReference type="InterPro" id="IPR028359">
    <property type="entry name" value="UDP_ManNAc/GlcNAc_DH"/>
</dbReference>
<keyword evidence="3" id="KW-0520">NAD</keyword>
<dbReference type="GO" id="GO:0003979">
    <property type="term" value="F:UDP-glucose 6-dehydrogenase activity"/>
    <property type="evidence" value="ECO:0007669"/>
    <property type="project" value="UniProtKB-EC"/>
</dbReference>
<dbReference type="Proteomes" id="UP000266178">
    <property type="component" value="Unassembled WGS sequence"/>
</dbReference>
<keyword evidence="7" id="KW-1185">Reference proteome</keyword>
<sequence length="450" mass="48977">MNSGEHSGEFQRVGVIGMGYVGLTLAAALARRGFKVYGVDTQPRVLESLAAGKPHIFEPGIDEVYQNLTGQTLFAGAELPAEGVDVAIICVSTPVQMDTHTPYLENLRKAAQHVAQRCSPDTLVVVRSTVPVGASRAIVLPELEAAWGQGNVRLIMAPERTIQGQALRELEELPQVVGGLDRRSLELGLAFFGRLARQLVPVSQLETAELVKLANNCHTDLIYSFGNEIALLAERWHLDPLEVIRATNLDYPRPDLAKPGYVGGGCLSKDPYILISAARSVGYEPFLVGQARALNEYLPVHVAEQLVAMIRELRGSTEGARLAVLGWAYKGWPPTDDMRGTPIAEMMPLFRAAGLEVRGHDYLVRSEVIQQYGGLPMSVEEAFEGADAVLLITNHPSYAQLELSSLLPRLRRPGLIYDSWRILDGKAVQAAGLRYAGLGYVAQSEPELVA</sequence>
<dbReference type="PIRSF" id="PIRSF000124">
    <property type="entry name" value="UDPglc_GDPman_dh"/>
    <property type="match status" value="1"/>
</dbReference>
<dbReference type="PIRSF" id="PIRSF500136">
    <property type="entry name" value="UDP_ManNAc_DH"/>
    <property type="match status" value="1"/>
</dbReference>
<dbReference type="EMBL" id="QWLB01000017">
    <property type="protein sequence ID" value="RIH92564.1"/>
    <property type="molecule type" value="Genomic_DNA"/>
</dbReference>
<dbReference type="InterPro" id="IPR014027">
    <property type="entry name" value="UDP-Glc/GDP-Man_DH_C"/>
</dbReference>
<dbReference type="NCBIfam" id="TIGR03026">
    <property type="entry name" value="NDP-sugDHase"/>
    <property type="match status" value="1"/>
</dbReference>
<dbReference type="Pfam" id="PF03721">
    <property type="entry name" value="UDPG_MGDP_dh_N"/>
    <property type="match status" value="1"/>
</dbReference>
<reference evidence="6 7" key="1">
    <citation type="submission" date="2018-08" db="EMBL/GenBank/DDBJ databases">
        <title>Meiothermus granaticius genome AF-68 sequencing project.</title>
        <authorList>
            <person name="Da Costa M.S."/>
            <person name="Albuquerque L."/>
            <person name="Raposo P."/>
            <person name="Froufe H.J.C."/>
            <person name="Barroso C.S."/>
            <person name="Egas C."/>
        </authorList>
    </citation>
    <scope>NUCLEOTIDE SEQUENCE [LARGE SCALE GENOMIC DNA]</scope>
    <source>
        <strain evidence="6 7">AF-68</strain>
    </source>
</reference>